<evidence type="ECO:0000313" key="3">
    <source>
        <dbReference type="Proteomes" id="UP001501536"/>
    </source>
</evidence>
<feature type="compositionally biased region" description="Basic and acidic residues" evidence="1">
    <location>
        <begin position="98"/>
        <end position="108"/>
    </location>
</feature>
<feature type="compositionally biased region" description="Polar residues" evidence="1">
    <location>
        <begin position="180"/>
        <end position="190"/>
    </location>
</feature>
<feature type="compositionally biased region" description="Polar residues" evidence="1">
    <location>
        <begin position="13"/>
        <end position="27"/>
    </location>
</feature>
<accession>A0ABP7DBX0</accession>
<comment type="caution">
    <text evidence="2">The sequence shown here is derived from an EMBL/GenBank/DDBJ whole genome shotgun (WGS) entry which is preliminary data.</text>
</comment>
<reference evidence="3" key="1">
    <citation type="journal article" date="2019" name="Int. J. Syst. Evol. Microbiol.">
        <title>The Global Catalogue of Microorganisms (GCM) 10K type strain sequencing project: providing services to taxonomists for standard genome sequencing and annotation.</title>
        <authorList>
            <consortium name="The Broad Institute Genomics Platform"/>
            <consortium name="The Broad Institute Genome Sequencing Center for Infectious Disease"/>
            <person name="Wu L."/>
            <person name="Ma J."/>
        </authorList>
    </citation>
    <scope>NUCLEOTIDE SEQUENCE [LARGE SCALE GENOMIC DNA]</scope>
    <source>
        <strain evidence="3">JCM 16961</strain>
    </source>
</reference>
<evidence type="ECO:0000256" key="1">
    <source>
        <dbReference type="SAM" id="MobiDB-lite"/>
    </source>
</evidence>
<keyword evidence="3" id="KW-1185">Reference proteome</keyword>
<feature type="region of interest" description="Disordered" evidence="1">
    <location>
        <begin position="1"/>
        <end position="236"/>
    </location>
</feature>
<protein>
    <submittedName>
        <fullName evidence="2">Uncharacterized protein</fullName>
    </submittedName>
</protein>
<name>A0ABP7DBX0_9MICC</name>
<dbReference type="Proteomes" id="UP001501536">
    <property type="component" value="Unassembled WGS sequence"/>
</dbReference>
<proteinExistence type="predicted"/>
<sequence>MSHSHEQFEPDENQTAGEPDQFSSSADFRQDGDMEAGAAQADATRVEGEDRTETAQSEYGTPKSSASEQFEGESQPIGRDQPLSGEDAGQEAFNAADPRGDANGDVDRAGGSYGAEQPEHLRTDSSEGGGSGAVGDSAIEDPVSGEGGSYGAEQPEGSRTASFGAPAGDEVSGQEAAKGSDTSDFYSNGSYDDGGQRPVQGFANDEPETHEEGPEPRRDPGGADEYGIGDGSQQGE</sequence>
<evidence type="ECO:0000313" key="2">
    <source>
        <dbReference type="EMBL" id="GAA3702345.1"/>
    </source>
</evidence>
<feature type="compositionally biased region" description="Basic and acidic residues" evidence="1">
    <location>
        <begin position="210"/>
        <end position="221"/>
    </location>
</feature>
<feature type="compositionally biased region" description="Basic and acidic residues" evidence="1">
    <location>
        <begin position="44"/>
        <end position="53"/>
    </location>
</feature>
<feature type="compositionally biased region" description="Polar residues" evidence="1">
    <location>
        <begin position="54"/>
        <end position="68"/>
    </location>
</feature>
<organism evidence="2 3">
    <name type="scientific">Zhihengliuella alba</name>
    <dbReference type="NCBI Taxonomy" id="547018"/>
    <lineage>
        <taxon>Bacteria</taxon>
        <taxon>Bacillati</taxon>
        <taxon>Actinomycetota</taxon>
        <taxon>Actinomycetes</taxon>
        <taxon>Micrococcales</taxon>
        <taxon>Micrococcaceae</taxon>
        <taxon>Zhihengliuella</taxon>
    </lineage>
</organism>
<dbReference type="RefSeq" id="WP_344882317.1">
    <property type="nucleotide sequence ID" value="NZ_BAABCJ010000002.1"/>
</dbReference>
<gene>
    <name evidence="2" type="ORF">GCM10022377_14980</name>
</gene>
<dbReference type="EMBL" id="BAABCJ010000002">
    <property type="protein sequence ID" value="GAA3702345.1"/>
    <property type="molecule type" value="Genomic_DNA"/>
</dbReference>